<evidence type="ECO:0000256" key="1">
    <source>
        <dbReference type="ARBA" id="ARBA00004123"/>
    </source>
</evidence>
<feature type="domain" description="RRM" evidence="12">
    <location>
        <begin position="240"/>
        <end position="314"/>
    </location>
</feature>
<dbReference type="InterPro" id="IPR012677">
    <property type="entry name" value="Nucleotide-bd_a/b_plait_sf"/>
</dbReference>
<dbReference type="OrthoDB" id="266020at2759"/>
<keyword evidence="4" id="KW-0747">Spliceosome</keyword>
<keyword evidence="5" id="KW-0677">Repeat</keyword>
<dbReference type="Gene3D" id="3.30.70.330">
    <property type="match status" value="2"/>
</dbReference>
<evidence type="ECO:0000256" key="3">
    <source>
        <dbReference type="ARBA" id="ARBA00022664"/>
    </source>
</evidence>
<proteinExistence type="inferred from homology"/>
<evidence type="ECO:0000256" key="9">
    <source>
        <dbReference type="ARBA" id="ARBA00023274"/>
    </source>
</evidence>
<dbReference type="Pfam" id="PF00076">
    <property type="entry name" value="RRM_1"/>
    <property type="match status" value="2"/>
</dbReference>
<dbReference type="SMART" id="SM00360">
    <property type="entry name" value="RRM"/>
    <property type="match status" value="2"/>
</dbReference>
<evidence type="ECO:0000313" key="14">
    <source>
        <dbReference type="Proteomes" id="UP000217199"/>
    </source>
</evidence>
<keyword evidence="7" id="KW-0508">mRNA splicing</keyword>
<dbReference type="PANTHER" id="PTHR10501">
    <property type="entry name" value="U1 SMALL NUCLEAR RIBONUCLEOPROTEIN A/U2 SMALL NUCLEAR RIBONUCLEOPROTEIN B"/>
    <property type="match status" value="1"/>
</dbReference>
<evidence type="ECO:0000256" key="8">
    <source>
        <dbReference type="ARBA" id="ARBA00023242"/>
    </source>
</evidence>
<dbReference type="AlphaFoldDB" id="A0A286UR55"/>
<dbReference type="FunFam" id="3.30.70.330:FF:000039">
    <property type="entry name" value="U1 small nuclear ribonucleoprotein A"/>
    <property type="match status" value="1"/>
</dbReference>
<feature type="domain" description="RRM" evidence="12">
    <location>
        <begin position="89"/>
        <end position="168"/>
    </location>
</feature>
<dbReference type="GO" id="GO:0005681">
    <property type="term" value="C:spliceosomal complex"/>
    <property type="evidence" value="ECO:0007669"/>
    <property type="project" value="UniProtKB-KW"/>
</dbReference>
<dbReference type="STRING" id="2282107.A0A286UR55"/>
<accession>A0A286UR55</accession>
<keyword evidence="9" id="KW-0687">Ribonucleoprotein</keyword>
<dbReference type="FunCoup" id="A0A286UR55">
    <property type="interactions" value="612"/>
</dbReference>
<keyword evidence="14" id="KW-1185">Reference proteome</keyword>
<evidence type="ECO:0000313" key="13">
    <source>
        <dbReference type="EMBL" id="PAV22071.1"/>
    </source>
</evidence>
<protein>
    <submittedName>
        <fullName evidence="13">RNA-binding domain-containing</fullName>
    </submittedName>
</protein>
<evidence type="ECO:0000256" key="2">
    <source>
        <dbReference type="ARBA" id="ARBA00007243"/>
    </source>
</evidence>
<dbReference type="PROSITE" id="PS50102">
    <property type="entry name" value="RRM"/>
    <property type="match status" value="2"/>
</dbReference>
<evidence type="ECO:0000256" key="10">
    <source>
        <dbReference type="PROSITE-ProRule" id="PRU00176"/>
    </source>
</evidence>
<dbReference type="InterPro" id="IPR035979">
    <property type="entry name" value="RBD_domain_sf"/>
</dbReference>
<evidence type="ECO:0000256" key="5">
    <source>
        <dbReference type="ARBA" id="ARBA00022737"/>
    </source>
</evidence>
<dbReference type="GO" id="GO:0006397">
    <property type="term" value="P:mRNA processing"/>
    <property type="evidence" value="ECO:0007669"/>
    <property type="project" value="UniProtKB-KW"/>
</dbReference>
<evidence type="ECO:0000256" key="11">
    <source>
        <dbReference type="SAM" id="MobiDB-lite"/>
    </source>
</evidence>
<dbReference type="GO" id="GO:0030532">
    <property type="term" value="C:small nuclear ribonucleoprotein complex"/>
    <property type="evidence" value="ECO:0007669"/>
    <property type="project" value="UniProtKB-ARBA"/>
</dbReference>
<keyword evidence="8" id="KW-0539">Nucleus</keyword>
<evidence type="ECO:0000256" key="7">
    <source>
        <dbReference type="ARBA" id="ARBA00023187"/>
    </source>
</evidence>
<organism evidence="13 14">
    <name type="scientific">Pyrrhoderma noxium</name>
    <dbReference type="NCBI Taxonomy" id="2282107"/>
    <lineage>
        <taxon>Eukaryota</taxon>
        <taxon>Fungi</taxon>
        <taxon>Dikarya</taxon>
        <taxon>Basidiomycota</taxon>
        <taxon>Agaricomycotina</taxon>
        <taxon>Agaricomycetes</taxon>
        <taxon>Hymenochaetales</taxon>
        <taxon>Hymenochaetaceae</taxon>
        <taxon>Pyrrhoderma</taxon>
    </lineage>
</organism>
<evidence type="ECO:0000259" key="12">
    <source>
        <dbReference type="PROSITE" id="PS50102"/>
    </source>
</evidence>
<gene>
    <name evidence="13" type="ORF">PNOK_0202800</name>
</gene>
<evidence type="ECO:0000256" key="6">
    <source>
        <dbReference type="ARBA" id="ARBA00022884"/>
    </source>
</evidence>
<dbReference type="Proteomes" id="UP000217199">
    <property type="component" value="Unassembled WGS sequence"/>
</dbReference>
<feature type="region of interest" description="Disordered" evidence="11">
    <location>
        <begin position="1"/>
        <end position="25"/>
    </location>
</feature>
<dbReference type="CDD" id="cd12247">
    <property type="entry name" value="RRM2_U1A_like"/>
    <property type="match status" value="1"/>
</dbReference>
<dbReference type="FunFam" id="3.30.70.330:FF:000029">
    <property type="entry name" value="U2 small nuclear ribonucleoprotein B"/>
    <property type="match status" value="1"/>
</dbReference>
<reference evidence="13 14" key="1">
    <citation type="journal article" date="2017" name="Mol. Ecol.">
        <title>Comparative and population genomic landscape of Phellinus noxius: A hypervariable fungus causing root rot in trees.</title>
        <authorList>
            <person name="Chung C.L."/>
            <person name="Lee T.J."/>
            <person name="Akiba M."/>
            <person name="Lee H.H."/>
            <person name="Kuo T.H."/>
            <person name="Liu D."/>
            <person name="Ke H.M."/>
            <person name="Yokoi T."/>
            <person name="Roa M.B."/>
            <person name="Lu M.J."/>
            <person name="Chang Y.Y."/>
            <person name="Ann P.J."/>
            <person name="Tsai J.N."/>
            <person name="Chen C.Y."/>
            <person name="Tzean S.S."/>
            <person name="Ota Y."/>
            <person name="Hattori T."/>
            <person name="Sahashi N."/>
            <person name="Liou R.F."/>
            <person name="Kikuchi T."/>
            <person name="Tsai I.J."/>
        </authorList>
    </citation>
    <scope>NUCLEOTIDE SEQUENCE [LARGE SCALE GENOMIC DNA]</scope>
    <source>
        <strain evidence="13 14">FFPRI411160</strain>
    </source>
</reference>
<name>A0A286UR55_9AGAM</name>
<dbReference type="SUPFAM" id="SSF54928">
    <property type="entry name" value="RNA-binding domain, RBD"/>
    <property type="match status" value="2"/>
</dbReference>
<evidence type="ECO:0000256" key="4">
    <source>
        <dbReference type="ARBA" id="ARBA00022728"/>
    </source>
</evidence>
<dbReference type="CDD" id="cd12246">
    <property type="entry name" value="RRM1_U1A_like"/>
    <property type="match status" value="1"/>
</dbReference>
<dbReference type="EMBL" id="NBII01000002">
    <property type="protein sequence ID" value="PAV22071.1"/>
    <property type="molecule type" value="Genomic_DNA"/>
</dbReference>
<comment type="caution">
    <text evidence="13">The sequence shown here is derived from an EMBL/GenBank/DDBJ whole genome shotgun (WGS) entry which is preliminary data.</text>
</comment>
<dbReference type="InParanoid" id="A0A286UR55"/>
<keyword evidence="6 10" id="KW-0694">RNA-binding</keyword>
<sequence>MRHLSKARLSGAERLSSSNSTAAAHIPTGLLPTDMAESMQGVVPIPTTSSAIEVDGVMQPTPVNPASVPNAQTLPTATSVPPPAEIVSETLYIQNLNERIKLNIMKQTLRALFLNYGEVLDVVAHRNLRMRGQAFVSFPNADIAKKAQREVNRFPLYSKPMQISFAKVRSDAVVMKLDPNNFDAHKTSRLDHKRKTRYDNPLKRKFRAKRLAAETVGAAAVPAPKRPAVQMPDEYLPPNKILFLQNLPESVSKDALQTLFSQYPNLHEVRLIPTKRDIAFVEYMDESSATVAKDALHNYKIDGENKIKITFARK</sequence>
<comment type="subcellular location">
    <subcellularLocation>
        <location evidence="1">Nucleus</location>
    </subcellularLocation>
</comment>
<dbReference type="GO" id="GO:0008380">
    <property type="term" value="P:RNA splicing"/>
    <property type="evidence" value="ECO:0007669"/>
    <property type="project" value="UniProtKB-KW"/>
</dbReference>
<comment type="similarity">
    <text evidence="2">Belongs to the RRM U1 A/B'' family.</text>
</comment>
<dbReference type="GO" id="GO:0003723">
    <property type="term" value="F:RNA binding"/>
    <property type="evidence" value="ECO:0007669"/>
    <property type="project" value="UniProtKB-UniRule"/>
</dbReference>
<dbReference type="InterPro" id="IPR000504">
    <property type="entry name" value="RRM_dom"/>
</dbReference>
<keyword evidence="3" id="KW-0507">mRNA processing</keyword>